<dbReference type="EMBL" id="CP097355">
    <property type="protein sequence ID" value="UYV25216.1"/>
    <property type="molecule type" value="Genomic_DNA"/>
</dbReference>
<evidence type="ECO:0000313" key="1">
    <source>
        <dbReference type="EMBL" id="MCC3808602.1"/>
    </source>
</evidence>
<reference evidence="1" key="1">
    <citation type="submission" date="2020-09" db="EMBL/GenBank/DDBJ databases">
        <title>Genome sequence of Vibrio parahaemolyticus isolates.</title>
        <authorList>
            <person name="Hammerl J.A."/>
            <person name="Strauch E."/>
        </authorList>
    </citation>
    <scope>NUCLEOTIDE SEQUENCE</scope>
    <source>
        <strain evidence="1">17-VB00146</strain>
    </source>
</reference>
<dbReference type="RefSeq" id="WP_020840765.1">
    <property type="nucleotide sequence ID" value="NZ_CP051111.1"/>
</dbReference>
<dbReference type="Proteomes" id="UP001163036">
    <property type="component" value="Chromosome 1"/>
</dbReference>
<dbReference type="EMBL" id="JACVHL010000076">
    <property type="protein sequence ID" value="MCC3808602.1"/>
    <property type="molecule type" value="Genomic_DNA"/>
</dbReference>
<sequence>MAVKKCMIQGLVLSESSHDSIREINKRVTNMKLLSALYGSTAIYQIFFKNTFATATYNISTADWETFARGATSIPVITRKIIKNEALMHFTSKTGKELKFWQCVYESL</sequence>
<reference evidence="2" key="2">
    <citation type="submission" date="2022-05" db="EMBL/GenBank/DDBJ databases">
        <title>Megaplasmid of Vibrio parahaemolyticus.</title>
        <authorList>
            <person name="Strauch E."/>
            <person name="Borowiak M."/>
        </authorList>
    </citation>
    <scope>NUCLEOTIDE SEQUENCE</scope>
    <source>
        <strain evidence="2">16-VB00198</strain>
    </source>
</reference>
<gene>
    <name evidence="1" type="ORF">IB292_26830</name>
    <name evidence="2" type="ORF">M5598_08985</name>
</gene>
<protein>
    <submittedName>
        <fullName evidence="1">Uncharacterized protein</fullName>
    </submittedName>
</protein>
<name>A0A9Q3YMI7_VIBPH</name>
<accession>A0A9Q3YMI7</accession>
<dbReference type="AlphaFoldDB" id="A0A9Q3YMI7"/>
<evidence type="ECO:0000313" key="2">
    <source>
        <dbReference type="EMBL" id="UYV25216.1"/>
    </source>
</evidence>
<evidence type="ECO:0000313" key="3">
    <source>
        <dbReference type="Proteomes" id="UP000726777"/>
    </source>
</evidence>
<organism evidence="1 3">
    <name type="scientific">Vibrio parahaemolyticus</name>
    <dbReference type="NCBI Taxonomy" id="670"/>
    <lineage>
        <taxon>Bacteria</taxon>
        <taxon>Pseudomonadati</taxon>
        <taxon>Pseudomonadota</taxon>
        <taxon>Gammaproteobacteria</taxon>
        <taxon>Vibrionales</taxon>
        <taxon>Vibrionaceae</taxon>
        <taxon>Vibrio</taxon>
    </lineage>
</organism>
<dbReference type="GeneID" id="75167415"/>
<proteinExistence type="predicted"/>
<dbReference type="Proteomes" id="UP000726777">
    <property type="component" value="Unassembled WGS sequence"/>
</dbReference>